<dbReference type="PROSITE" id="PS50112">
    <property type="entry name" value="PAS"/>
    <property type="match status" value="1"/>
</dbReference>
<dbReference type="SMART" id="SM00283">
    <property type="entry name" value="MA"/>
    <property type="match status" value="1"/>
</dbReference>
<dbReference type="InterPro" id="IPR000014">
    <property type="entry name" value="PAS"/>
</dbReference>
<feature type="transmembrane region" description="Helical" evidence="4">
    <location>
        <begin position="144"/>
        <end position="164"/>
    </location>
</feature>
<dbReference type="SUPFAM" id="SSF55785">
    <property type="entry name" value="PYP-like sensor domain (PAS domain)"/>
    <property type="match status" value="1"/>
</dbReference>
<keyword evidence="4" id="KW-1133">Transmembrane helix</keyword>
<keyword evidence="2 3" id="KW-0807">Transducer</keyword>
<evidence type="ECO:0000256" key="2">
    <source>
        <dbReference type="ARBA" id="ARBA00023224"/>
    </source>
</evidence>
<comment type="caution">
    <text evidence="7">The sequence shown here is derived from an EMBL/GenBank/DDBJ whole genome shotgun (WGS) entry which is preliminary data.</text>
</comment>
<evidence type="ECO:0000259" key="5">
    <source>
        <dbReference type="PROSITE" id="PS50111"/>
    </source>
</evidence>
<keyword evidence="8" id="KW-1185">Reference proteome</keyword>
<evidence type="ECO:0000256" key="3">
    <source>
        <dbReference type="PROSITE-ProRule" id="PRU00284"/>
    </source>
</evidence>
<organism evidence="7 8">
    <name type="scientific">Spartinivicinus poritis</name>
    <dbReference type="NCBI Taxonomy" id="2994640"/>
    <lineage>
        <taxon>Bacteria</taxon>
        <taxon>Pseudomonadati</taxon>
        <taxon>Pseudomonadota</taxon>
        <taxon>Gammaproteobacteria</taxon>
        <taxon>Oceanospirillales</taxon>
        <taxon>Zooshikellaceae</taxon>
        <taxon>Spartinivicinus</taxon>
    </lineage>
</organism>
<dbReference type="InterPro" id="IPR004089">
    <property type="entry name" value="MCPsignal_dom"/>
</dbReference>
<dbReference type="Proteomes" id="UP001528823">
    <property type="component" value="Unassembled WGS sequence"/>
</dbReference>
<evidence type="ECO:0000256" key="1">
    <source>
        <dbReference type="ARBA" id="ARBA00004370"/>
    </source>
</evidence>
<keyword evidence="4" id="KW-0472">Membrane</keyword>
<keyword evidence="4" id="KW-0812">Transmembrane</keyword>
<gene>
    <name evidence="7" type="ORF">ORQ98_23550</name>
</gene>
<evidence type="ECO:0000313" key="7">
    <source>
        <dbReference type="EMBL" id="MDE1464943.1"/>
    </source>
</evidence>
<dbReference type="InterPro" id="IPR035965">
    <property type="entry name" value="PAS-like_dom_sf"/>
</dbReference>
<dbReference type="PANTHER" id="PTHR32089">
    <property type="entry name" value="METHYL-ACCEPTING CHEMOTAXIS PROTEIN MCPB"/>
    <property type="match status" value="1"/>
</dbReference>
<reference evidence="7 8" key="1">
    <citation type="submission" date="2022-11" db="EMBL/GenBank/DDBJ databases">
        <title>Spartinivicinus poritis sp. nov., isolated from scleractinian coral Porites lutea.</title>
        <authorList>
            <person name="Zhang G."/>
            <person name="Cai L."/>
            <person name="Wei Q."/>
        </authorList>
    </citation>
    <scope>NUCLEOTIDE SEQUENCE [LARGE SCALE GENOMIC DNA]</scope>
    <source>
        <strain evidence="7 8">A2-2</strain>
    </source>
</reference>
<proteinExistence type="predicted"/>
<dbReference type="Pfam" id="PF00015">
    <property type="entry name" value="MCPsignal"/>
    <property type="match status" value="1"/>
</dbReference>
<evidence type="ECO:0000256" key="4">
    <source>
        <dbReference type="SAM" id="Phobius"/>
    </source>
</evidence>
<feature type="domain" description="PAS" evidence="6">
    <location>
        <begin position="21"/>
        <end position="60"/>
    </location>
</feature>
<protein>
    <submittedName>
        <fullName evidence="7">PAS domain-containing methyl-accepting chemotaxis protein</fullName>
    </submittedName>
</protein>
<dbReference type="InterPro" id="IPR013655">
    <property type="entry name" value="PAS_fold_3"/>
</dbReference>
<dbReference type="NCBIfam" id="TIGR00229">
    <property type="entry name" value="sensory_box"/>
    <property type="match status" value="1"/>
</dbReference>
<comment type="subcellular location">
    <subcellularLocation>
        <location evidence="1">Membrane</location>
    </subcellularLocation>
</comment>
<dbReference type="Gene3D" id="3.30.450.20">
    <property type="entry name" value="PAS domain"/>
    <property type="match status" value="1"/>
</dbReference>
<dbReference type="Pfam" id="PF08447">
    <property type="entry name" value="PAS_3"/>
    <property type="match status" value="1"/>
</dbReference>
<dbReference type="PANTHER" id="PTHR32089:SF74">
    <property type="entry name" value="METHYL-ACCEPTING CHEMOTAXIS PROTEIN AER"/>
    <property type="match status" value="1"/>
</dbReference>
<feature type="domain" description="Methyl-accepting transducer" evidence="5">
    <location>
        <begin position="245"/>
        <end position="481"/>
    </location>
</feature>
<dbReference type="SUPFAM" id="SSF58104">
    <property type="entry name" value="Methyl-accepting chemotaxis protein (MCP) signaling domain"/>
    <property type="match status" value="1"/>
</dbReference>
<dbReference type="Gene3D" id="1.10.287.950">
    <property type="entry name" value="Methyl-accepting chemotaxis protein"/>
    <property type="match status" value="1"/>
</dbReference>
<dbReference type="RefSeq" id="WP_274691251.1">
    <property type="nucleotide sequence ID" value="NZ_JAPMOU010000046.1"/>
</dbReference>
<evidence type="ECO:0000313" key="8">
    <source>
        <dbReference type="Proteomes" id="UP001528823"/>
    </source>
</evidence>
<name>A0ABT5UEY0_9GAMM</name>
<dbReference type="CDD" id="cd00130">
    <property type="entry name" value="PAS"/>
    <property type="match status" value="1"/>
</dbReference>
<sequence>MQKNHPVTGKEKSFSPDQRLISTTDLRGRITHCNDVFIDVAGFSRDELIGQPHNIIRHPDMPAAAFQNMWSYLKAGQPWMGIVKNRCKNGDHYWVNAYVTPIFDGDNIVGYESVRTCPTREQVNRAEQIYSSINRGKKLKLNSLITLTEGTALLFLTATLVLLISQLPVIAAITGTIGLFVNLCLVRWQQQRHNQLFLKLLAGSFSDPLAGLVYANDAGPIGQIQVSILSLKAHLNTVITCIEELSKRVALEADKALRSTQRSQQAMQEQRTKTNSVASAMNEMTSAIGEASTHIQNTAQQTEEASQHSASGKGIAVTTRESIAQLQDKVNDISLSVEELSTQTENIASAANLIEGIADQTNLLALNAAIEAARAGEQGRGFAVVADEVRQLAQRTQSSTQEIHNIIQRLTAQAKTSVETAKQGQKDADNGLNNVMEAEAMLGEITSALSKIATVSSHMAASFEQQAKSSEEINHQVNHISSLAQETMTAGQETLAGIQSLKGASNDLYVLVDRFQR</sequence>
<evidence type="ECO:0000259" key="6">
    <source>
        <dbReference type="PROSITE" id="PS50112"/>
    </source>
</evidence>
<accession>A0ABT5UEY0</accession>
<dbReference type="EMBL" id="JAPMOU010000046">
    <property type="protein sequence ID" value="MDE1464943.1"/>
    <property type="molecule type" value="Genomic_DNA"/>
</dbReference>
<dbReference type="CDD" id="cd11386">
    <property type="entry name" value="MCP_signal"/>
    <property type="match status" value="1"/>
</dbReference>
<dbReference type="PROSITE" id="PS50111">
    <property type="entry name" value="CHEMOTAXIS_TRANSDUC_2"/>
    <property type="match status" value="1"/>
</dbReference>
<feature type="transmembrane region" description="Helical" evidence="4">
    <location>
        <begin position="170"/>
        <end position="188"/>
    </location>
</feature>